<dbReference type="Ensembl" id="ENSSSCT00030074662.1">
    <property type="protein sequence ID" value="ENSSSCP00030034159.1"/>
    <property type="gene ID" value="ENSSSCG00030053434.1"/>
</dbReference>
<evidence type="ECO:0000256" key="1">
    <source>
        <dbReference type="ARBA" id="ARBA00022603"/>
    </source>
</evidence>
<keyword evidence="1" id="KW-0489">Methyltransferase</keyword>
<evidence type="ECO:0000313" key="4">
    <source>
        <dbReference type="Ensembl" id="ENSSSCP00015001556.1"/>
    </source>
</evidence>
<dbReference type="PANTHER" id="PTHR13370">
    <property type="entry name" value="RNA METHYLASE-RELATED"/>
    <property type="match status" value="1"/>
</dbReference>
<dbReference type="GO" id="GO:0008168">
    <property type="term" value="F:methyltransferase activity"/>
    <property type="evidence" value="ECO:0007669"/>
    <property type="project" value="UniProtKB-KW"/>
</dbReference>
<dbReference type="Pfam" id="PF25904">
    <property type="entry name" value="Tmrp11_N"/>
    <property type="match status" value="1"/>
</dbReference>
<accession>A0A8D0MDR2</accession>
<sequence length="261" mass="29393">MALPSSLNRYLLLMAQEHLEFRLPEIKSLLSLFGGQFTSSQETYGKSPFWILSIPSEDIARNLMKRTVCAKSVFELWGHGKSPEELYSSLKNYPVEKMVPFLHSDSTYKIKILTFNKTLTQEEKVKRIDALEFLPFEGKVNLKKPQHIFSILEDYGLDPNCIPENPHNIYFGRWELRRQNSFYGSSHCGAAETNPTRNHEVVGSIPGLTQWVKDPAVAVSCGVGQRCSSSCAAVAMAWAGDYSSDQTTSLGTNLHMLQVRP</sequence>
<organism evidence="4 5">
    <name type="scientific">Sus scrofa</name>
    <name type="common">Pig</name>
    <dbReference type="NCBI Taxonomy" id="9823"/>
    <lineage>
        <taxon>Eukaryota</taxon>
        <taxon>Metazoa</taxon>
        <taxon>Chordata</taxon>
        <taxon>Craniata</taxon>
        <taxon>Vertebrata</taxon>
        <taxon>Euteleostomi</taxon>
        <taxon>Mammalia</taxon>
        <taxon>Eutheria</taxon>
        <taxon>Laurasiatheria</taxon>
        <taxon>Artiodactyla</taxon>
        <taxon>Suina</taxon>
        <taxon>Suidae</taxon>
        <taxon>Sus</taxon>
    </lineage>
</organism>
<feature type="domain" description="tRNA (guanine(10)-N(2))-methyltransferase TRMT11 N-terminal" evidence="3">
    <location>
        <begin position="9"/>
        <end position="174"/>
    </location>
</feature>
<dbReference type="InterPro" id="IPR059073">
    <property type="entry name" value="TRMT11_N"/>
</dbReference>
<dbReference type="Proteomes" id="UP000694570">
    <property type="component" value="Unplaced"/>
</dbReference>
<evidence type="ECO:0000256" key="2">
    <source>
        <dbReference type="ARBA" id="ARBA00022679"/>
    </source>
</evidence>
<name>A0A8D0MDR2_PIG</name>
<protein>
    <submittedName>
        <fullName evidence="4">tRNA methyltransferase 11 homolog</fullName>
    </submittedName>
</protein>
<dbReference type="Ensembl" id="ENSSSCT00015004303.1">
    <property type="protein sequence ID" value="ENSSSCP00015001556.1"/>
    <property type="gene ID" value="ENSSSCG00015003331.1"/>
</dbReference>
<proteinExistence type="predicted"/>
<reference evidence="4" key="1">
    <citation type="submission" date="2025-05" db="UniProtKB">
        <authorList>
            <consortium name="Ensembl"/>
        </authorList>
    </citation>
    <scope>IDENTIFICATION</scope>
</reference>
<evidence type="ECO:0000259" key="3">
    <source>
        <dbReference type="Pfam" id="PF25904"/>
    </source>
</evidence>
<dbReference type="GO" id="GO:0032259">
    <property type="term" value="P:methylation"/>
    <property type="evidence" value="ECO:0007669"/>
    <property type="project" value="UniProtKB-KW"/>
</dbReference>
<gene>
    <name evidence="4" type="primary">TRMT11</name>
</gene>
<evidence type="ECO:0000313" key="5">
    <source>
        <dbReference type="Proteomes" id="UP000694726"/>
    </source>
</evidence>
<dbReference type="AlphaFoldDB" id="A0A8D0MDR2"/>
<keyword evidence="2" id="KW-0808">Transferase</keyword>
<dbReference type="Proteomes" id="UP000694726">
    <property type="component" value="Unplaced"/>
</dbReference>
<dbReference type="PANTHER" id="PTHR13370:SF3">
    <property type="entry name" value="TRNA (GUANINE(10)-N2)-METHYLTRANSFERASE HOMOLOG"/>
    <property type="match status" value="1"/>
</dbReference>